<evidence type="ECO:0000256" key="2">
    <source>
        <dbReference type="ARBA" id="ARBA00022679"/>
    </source>
</evidence>
<organism evidence="4 5">
    <name type="scientific">Butyrivibrio fibrisolvens</name>
    <dbReference type="NCBI Taxonomy" id="831"/>
    <lineage>
        <taxon>Bacteria</taxon>
        <taxon>Bacillati</taxon>
        <taxon>Bacillota</taxon>
        <taxon>Clostridia</taxon>
        <taxon>Lachnospirales</taxon>
        <taxon>Lachnospiraceae</taxon>
        <taxon>Butyrivibrio</taxon>
    </lineage>
</organism>
<dbReference type="RefSeq" id="WP_051216933.1">
    <property type="nucleotide sequence ID" value="NZ_FOGJ01000019.1"/>
</dbReference>
<accession>A0A1H9URN4</accession>
<dbReference type="InterPro" id="IPR029044">
    <property type="entry name" value="Nucleotide-diphossugar_trans"/>
</dbReference>
<evidence type="ECO:0000259" key="3">
    <source>
        <dbReference type="Pfam" id="PF00535"/>
    </source>
</evidence>
<protein>
    <submittedName>
        <fullName evidence="4">Glycosyl transferase family 2</fullName>
    </submittedName>
</protein>
<sequence length="366" mass="42360">MKAKVSVIIPAYNIRDYIEKSLNSVLEQDYNKENLEIIVVDDGSTDGTAEVLDRYAECNSNIKVIHKPNGGVSAARNDGIKASTGEYIFFFDGDDFQESYTCKELVDIIQNQNADAVIYGYYRYEDGKVYETSLPRFSKDIYEGEEVIKDVMPAFIGLSNEDVNNWIKGVPDSLYVENPALWRILCKRSIIIDNDLKFDETLKVGEDTCFISEYLSCCNKVYVQQKCYYYLVTRETSAIYRYEREPFSKLEGKKKLNDARQRLVERVKKRTGVDITYTFAGTIVMSAVEMAFQLSGKNAKASRKKRYEGYKSFVEDPRVLKLINDFSIENGSLVKRIPFIFLKKRWFRLLFLATTMLHMIGYQFKR</sequence>
<evidence type="ECO:0000313" key="5">
    <source>
        <dbReference type="Proteomes" id="UP000182584"/>
    </source>
</evidence>
<dbReference type="PANTHER" id="PTHR22916">
    <property type="entry name" value="GLYCOSYLTRANSFERASE"/>
    <property type="match status" value="1"/>
</dbReference>
<dbReference type="AlphaFoldDB" id="A0A1H9URN4"/>
<dbReference type="GO" id="GO:0016757">
    <property type="term" value="F:glycosyltransferase activity"/>
    <property type="evidence" value="ECO:0007669"/>
    <property type="project" value="UniProtKB-KW"/>
</dbReference>
<gene>
    <name evidence="4" type="ORF">SAMN04487884_11976</name>
</gene>
<reference evidence="4 5" key="1">
    <citation type="submission" date="2016-10" db="EMBL/GenBank/DDBJ databases">
        <authorList>
            <person name="de Groot N.N."/>
        </authorList>
    </citation>
    <scope>NUCLEOTIDE SEQUENCE [LARGE SCALE GENOMIC DNA]</scope>
    <source>
        <strain evidence="4 5">AR40</strain>
    </source>
</reference>
<keyword evidence="1" id="KW-0328">Glycosyltransferase</keyword>
<dbReference type="Gene3D" id="3.90.550.10">
    <property type="entry name" value="Spore Coat Polysaccharide Biosynthesis Protein SpsA, Chain A"/>
    <property type="match status" value="1"/>
</dbReference>
<keyword evidence="2 4" id="KW-0808">Transferase</keyword>
<dbReference type="PANTHER" id="PTHR22916:SF51">
    <property type="entry name" value="GLYCOSYLTRANSFERASE EPSH-RELATED"/>
    <property type="match status" value="1"/>
</dbReference>
<dbReference type="OrthoDB" id="396512at2"/>
<evidence type="ECO:0000256" key="1">
    <source>
        <dbReference type="ARBA" id="ARBA00022676"/>
    </source>
</evidence>
<name>A0A1H9URN4_BUTFI</name>
<dbReference type="SUPFAM" id="SSF53448">
    <property type="entry name" value="Nucleotide-diphospho-sugar transferases"/>
    <property type="match status" value="1"/>
</dbReference>
<dbReference type="Proteomes" id="UP000182584">
    <property type="component" value="Unassembled WGS sequence"/>
</dbReference>
<dbReference type="EMBL" id="FOGJ01000019">
    <property type="protein sequence ID" value="SES12200.1"/>
    <property type="molecule type" value="Genomic_DNA"/>
</dbReference>
<proteinExistence type="predicted"/>
<evidence type="ECO:0000313" key="4">
    <source>
        <dbReference type="EMBL" id="SES12200.1"/>
    </source>
</evidence>
<dbReference type="InterPro" id="IPR001173">
    <property type="entry name" value="Glyco_trans_2-like"/>
</dbReference>
<feature type="domain" description="Glycosyltransferase 2-like" evidence="3">
    <location>
        <begin position="6"/>
        <end position="135"/>
    </location>
</feature>
<dbReference type="Pfam" id="PF00535">
    <property type="entry name" value="Glycos_transf_2"/>
    <property type="match status" value="1"/>
</dbReference>
<dbReference type="CDD" id="cd00761">
    <property type="entry name" value="Glyco_tranf_GTA_type"/>
    <property type="match status" value="1"/>
</dbReference>